<dbReference type="RefSeq" id="WP_345493036.1">
    <property type="nucleotide sequence ID" value="NZ_BAABJM010000001.1"/>
</dbReference>
<keyword evidence="2" id="KW-0804">Transcription</keyword>
<evidence type="ECO:0000313" key="4">
    <source>
        <dbReference type="EMBL" id="GAA5042137.1"/>
    </source>
</evidence>
<evidence type="ECO:0000259" key="3">
    <source>
        <dbReference type="PROSITE" id="PS01124"/>
    </source>
</evidence>
<organism evidence="4 5">
    <name type="scientific">Nocardia callitridis</name>
    <dbReference type="NCBI Taxonomy" id="648753"/>
    <lineage>
        <taxon>Bacteria</taxon>
        <taxon>Bacillati</taxon>
        <taxon>Actinomycetota</taxon>
        <taxon>Actinomycetes</taxon>
        <taxon>Mycobacteriales</taxon>
        <taxon>Nocardiaceae</taxon>
        <taxon>Nocardia</taxon>
    </lineage>
</organism>
<dbReference type="PANTHER" id="PTHR11019">
    <property type="entry name" value="HTH-TYPE TRANSCRIPTIONAL REGULATOR NIMR"/>
    <property type="match status" value="1"/>
</dbReference>
<dbReference type="Proteomes" id="UP001500603">
    <property type="component" value="Unassembled WGS sequence"/>
</dbReference>
<dbReference type="Pfam" id="PF12833">
    <property type="entry name" value="HTH_18"/>
    <property type="match status" value="1"/>
</dbReference>
<proteinExistence type="predicted"/>
<dbReference type="InterPro" id="IPR018060">
    <property type="entry name" value="HTH_AraC"/>
</dbReference>
<evidence type="ECO:0000256" key="1">
    <source>
        <dbReference type="ARBA" id="ARBA00023015"/>
    </source>
</evidence>
<name>A0ABP9JSD1_9NOCA</name>
<accession>A0ABP9JSD1</accession>
<dbReference type="SMART" id="SM00342">
    <property type="entry name" value="HTH_ARAC"/>
    <property type="match status" value="1"/>
</dbReference>
<gene>
    <name evidence="4" type="ORF">GCM10023318_01980</name>
</gene>
<feature type="domain" description="HTH araC/xylS-type" evidence="3">
    <location>
        <begin position="152"/>
        <end position="249"/>
    </location>
</feature>
<keyword evidence="1" id="KW-0805">Transcription regulation</keyword>
<protein>
    <submittedName>
        <fullName evidence="4">Helix-turn-helix transcriptional regulator</fullName>
    </submittedName>
</protein>
<dbReference type="Gene3D" id="1.10.10.60">
    <property type="entry name" value="Homeodomain-like"/>
    <property type="match status" value="1"/>
</dbReference>
<dbReference type="EMBL" id="BAABJM010000001">
    <property type="protein sequence ID" value="GAA5042137.1"/>
    <property type="molecule type" value="Genomic_DNA"/>
</dbReference>
<dbReference type="PROSITE" id="PS01124">
    <property type="entry name" value="HTH_ARAC_FAMILY_2"/>
    <property type="match status" value="1"/>
</dbReference>
<reference evidence="5" key="1">
    <citation type="journal article" date="2019" name="Int. J. Syst. Evol. Microbiol.">
        <title>The Global Catalogue of Microorganisms (GCM) 10K type strain sequencing project: providing services to taxonomists for standard genome sequencing and annotation.</title>
        <authorList>
            <consortium name="The Broad Institute Genomics Platform"/>
            <consortium name="The Broad Institute Genome Sequencing Center for Infectious Disease"/>
            <person name="Wu L."/>
            <person name="Ma J."/>
        </authorList>
    </citation>
    <scope>NUCLEOTIDE SEQUENCE [LARGE SCALE GENOMIC DNA]</scope>
    <source>
        <strain evidence="5">JCM 18298</strain>
    </source>
</reference>
<sequence>MTEADTLIEAPLMNVGGGEIPSRLALHPHHHDEHMICWSAMATVALRIDDREWLVPPTHALWVPAGTTHITATVRPGQGHVVLLDPARCSITWSEPTAVLITPLIRELILHLGSHREERELRAYIEPLLLALLEPVPSNTFQLPLPVDPRARLIAETLIADPADRRDLTAWALHTHSSVRTLSRLFTRETGMTFVGWRAHLRVRAALTHLADGTPVSATARAVGYHKPGAFAAAFHRITGQHPSAYRPGRSAR</sequence>
<keyword evidence="5" id="KW-1185">Reference proteome</keyword>
<comment type="caution">
    <text evidence="4">The sequence shown here is derived from an EMBL/GenBank/DDBJ whole genome shotgun (WGS) entry which is preliminary data.</text>
</comment>
<evidence type="ECO:0000256" key="2">
    <source>
        <dbReference type="ARBA" id="ARBA00023163"/>
    </source>
</evidence>
<evidence type="ECO:0000313" key="5">
    <source>
        <dbReference type="Proteomes" id="UP001500603"/>
    </source>
</evidence>
<dbReference type="InterPro" id="IPR011051">
    <property type="entry name" value="RmlC_Cupin_sf"/>
</dbReference>
<dbReference type="SUPFAM" id="SSF51182">
    <property type="entry name" value="RmlC-like cupins"/>
    <property type="match status" value="1"/>
</dbReference>
<dbReference type="InterPro" id="IPR009057">
    <property type="entry name" value="Homeodomain-like_sf"/>
</dbReference>
<dbReference type="PANTHER" id="PTHR11019:SF199">
    <property type="entry name" value="HTH-TYPE TRANSCRIPTIONAL REGULATOR NIMR"/>
    <property type="match status" value="1"/>
</dbReference>
<dbReference type="SUPFAM" id="SSF46689">
    <property type="entry name" value="Homeodomain-like"/>
    <property type="match status" value="2"/>
</dbReference>